<evidence type="ECO:0000256" key="5">
    <source>
        <dbReference type="ARBA" id="ARBA00023098"/>
    </source>
</evidence>
<comment type="pathway">
    <text evidence="9">Membrane lipid metabolism; glycerophospholipid metabolism.</text>
</comment>
<dbReference type="Pfam" id="PF01884">
    <property type="entry name" value="PcrB"/>
    <property type="match status" value="1"/>
</dbReference>
<evidence type="ECO:0000256" key="6">
    <source>
        <dbReference type="ARBA" id="ARBA00023209"/>
    </source>
</evidence>
<evidence type="ECO:0000256" key="4">
    <source>
        <dbReference type="ARBA" id="ARBA00022842"/>
    </source>
</evidence>
<dbReference type="SUPFAM" id="SSF51395">
    <property type="entry name" value="FMN-linked oxidoreductases"/>
    <property type="match status" value="1"/>
</dbReference>
<comment type="subunit">
    <text evidence="9">Homodimer.</text>
</comment>
<evidence type="ECO:0000256" key="9">
    <source>
        <dbReference type="HAMAP-Rule" id="MF_00112"/>
    </source>
</evidence>
<dbReference type="InterPro" id="IPR008205">
    <property type="entry name" value="GGGP_HepGP_synthase"/>
</dbReference>
<sequence>MYDMNQWEHVFKLDPNKEISDKDLEDICESGTDAVIVGGTDGVTIDQVLSLLARIRRFTVPVILEMSNLESVTPGYDYYFVPTVLNSTDKKWVMGLHHKAVEEYGEMMDWDEIMLEGYCILNPDSKAYQKTECEMPNEEAVLAYAQMAENMFKLPIFYLEYSGMYGDPALVEKVGRALHNTLLFYGGGIETMEQAKEMKSYADVIVVGNIIYDNKKAALKTVKAIKETT</sequence>
<dbReference type="InterPro" id="IPR038597">
    <property type="entry name" value="GGGP/HepGP_synthase_sf"/>
</dbReference>
<accession>A0ABV6LMP9</accession>
<dbReference type="NCBIfam" id="TIGR01768">
    <property type="entry name" value="GGGP-family"/>
    <property type="match status" value="1"/>
</dbReference>
<organism evidence="10 11">
    <name type="scientific">Pontibacillus salicampi</name>
    <dbReference type="NCBI Taxonomy" id="1449801"/>
    <lineage>
        <taxon>Bacteria</taxon>
        <taxon>Bacillati</taxon>
        <taxon>Bacillota</taxon>
        <taxon>Bacilli</taxon>
        <taxon>Bacillales</taxon>
        <taxon>Bacillaceae</taxon>
        <taxon>Pontibacillus</taxon>
    </lineage>
</organism>
<protein>
    <recommendedName>
        <fullName evidence="9">Heptaprenylglyceryl phosphate synthase</fullName>
        <shortName evidence="9">HepGP synthase</shortName>
        <ecNumber evidence="9">2.5.1.n9</ecNumber>
    </recommendedName>
    <alternativeName>
        <fullName evidence="9">Glycerol-1-phosphate heptaprenyltransferase</fullName>
    </alternativeName>
</protein>
<dbReference type="RefSeq" id="WP_377346770.1">
    <property type="nucleotide sequence ID" value="NZ_JBHLTP010000005.1"/>
</dbReference>
<keyword evidence="7 9" id="KW-1208">Phospholipid metabolism</keyword>
<evidence type="ECO:0000256" key="1">
    <source>
        <dbReference type="ARBA" id="ARBA00022516"/>
    </source>
</evidence>
<evidence type="ECO:0000256" key="2">
    <source>
        <dbReference type="ARBA" id="ARBA00022679"/>
    </source>
</evidence>
<comment type="caution">
    <text evidence="9">Lacks conserved residue(s) required for the propagation of feature annotation.</text>
</comment>
<dbReference type="Gene3D" id="3.20.20.390">
    <property type="entry name" value="FMN-linked oxidoreductases"/>
    <property type="match status" value="1"/>
</dbReference>
<dbReference type="EC" id="2.5.1.n9" evidence="9"/>
<feature type="binding site" evidence="9">
    <location>
        <position position="12"/>
    </location>
    <ligand>
        <name>sn-glycerol 1-phosphate</name>
        <dbReference type="ChEBI" id="CHEBI:57685"/>
    </ligand>
</feature>
<gene>
    <name evidence="9" type="primary">pcrB</name>
    <name evidence="10" type="ORF">ACFFGV_08715</name>
</gene>
<dbReference type="HAMAP" id="MF_00112">
    <property type="entry name" value="GGGP_HepGP_synthase"/>
    <property type="match status" value="1"/>
</dbReference>
<dbReference type="NCBIfam" id="NF003199">
    <property type="entry name" value="PRK04169.1-3"/>
    <property type="match status" value="1"/>
</dbReference>
<feature type="binding site" evidence="9">
    <location>
        <begin position="208"/>
        <end position="209"/>
    </location>
    <ligand>
        <name>sn-glycerol 1-phosphate</name>
        <dbReference type="ChEBI" id="CHEBI:57685"/>
    </ligand>
</feature>
<feature type="binding site" evidence="9">
    <location>
        <position position="188"/>
    </location>
    <ligand>
        <name>sn-glycerol 1-phosphate</name>
        <dbReference type="ChEBI" id="CHEBI:57685"/>
    </ligand>
</feature>
<dbReference type="InterPro" id="IPR039074">
    <property type="entry name" value="GGGP/HepGP_synthase_I"/>
</dbReference>
<feature type="binding site" evidence="9">
    <location>
        <begin position="158"/>
        <end position="163"/>
    </location>
    <ligand>
        <name>sn-glycerol 1-phosphate</name>
        <dbReference type="ChEBI" id="CHEBI:57685"/>
    </ligand>
</feature>
<dbReference type="EMBL" id="JBHLTP010000005">
    <property type="protein sequence ID" value="MFC0523666.1"/>
    <property type="molecule type" value="Genomic_DNA"/>
</dbReference>
<keyword evidence="6 9" id="KW-0594">Phospholipid biosynthesis</keyword>
<keyword evidence="5 9" id="KW-0443">Lipid metabolism</keyword>
<feature type="binding site" evidence="9">
    <location>
        <position position="40"/>
    </location>
    <ligand>
        <name>Mg(2+)</name>
        <dbReference type="ChEBI" id="CHEBI:18420"/>
    </ligand>
</feature>
<dbReference type="CDD" id="cd02812">
    <property type="entry name" value="PcrB_like"/>
    <property type="match status" value="1"/>
</dbReference>
<reference evidence="10 11" key="1">
    <citation type="submission" date="2024-09" db="EMBL/GenBank/DDBJ databases">
        <authorList>
            <person name="Sun Q."/>
            <person name="Mori K."/>
        </authorList>
    </citation>
    <scope>NUCLEOTIDE SEQUENCE [LARGE SCALE GENOMIC DNA]</scope>
    <source>
        <strain evidence="10 11">NCAIM B.02529</strain>
    </source>
</reference>
<comment type="caution">
    <text evidence="10">The sequence shown here is derived from an EMBL/GenBank/DDBJ whole genome shotgun (WGS) entry which is preliminary data.</text>
</comment>
<comment type="catalytic activity">
    <reaction evidence="8 9">
        <text>sn-glycerol 1-phosphate + all-trans-heptaprenyl diphosphate = 3-heptaprenyl-sn-glycero-1-phosphate + diphosphate</text>
        <dbReference type="Rhea" id="RHEA:33495"/>
        <dbReference type="ChEBI" id="CHEBI:33019"/>
        <dbReference type="ChEBI" id="CHEBI:57685"/>
        <dbReference type="ChEBI" id="CHEBI:58206"/>
        <dbReference type="ChEBI" id="CHEBI:64781"/>
        <dbReference type="EC" id="2.5.1.n9"/>
    </reaction>
</comment>
<evidence type="ECO:0000256" key="8">
    <source>
        <dbReference type="ARBA" id="ARBA00048318"/>
    </source>
</evidence>
<keyword evidence="3 9" id="KW-0479">Metal-binding</keyword>
<comment type="cofactor">
    <cofactor evidence="9">
        <name>Mg(2+)</name>
        <dbReference type="ChEBI" id="CHEBI:18420"/>
    </cofactor>
</comment>
<feature type="binding site" evidence="9">
    <location>
        <position position="14"/>
    </location>
    <ligand>
        <name>Mg(2+)</name>
        <dbReference type="ChEBI" id="CHEBI:18420"/>
    </ligand>
</feature>
<dbReference type="Proteomes" id="UP001589836">
    <property type="component" value="Unassembled WGS sequence"/>
</dbReference>
<proteinExistence type="inferred from homology"/>
<evidence type="ECO:0000256" key="7">
    <source>
        <dbReference type="ARBA" id="ARBA00023264"/>
    </source>
</evidence>
<keyword evidence="1 9" id="KW-0444">Lipid biosynthesis</keyword>
<comment type="function">
    <text evidence="9">Prenyltransferase that catalyzes in vivo the transfer of the heptaprenyl moiety of heptaprenyl pyrophosphate (HepPP; 35 carbon atoms) to the C3 hydroxyl of sn-glycerol-1-phosphate (G1P), producing heptaprenylglyceryl phosphate (HepGP). This reaction is an ether-bond-formation step in the biosynthesis of archaea-type G1P-based membrane lipids found in Bacillales.</text>
</comment>
<evidence type="ECO:0000256" key="3">
    <source>
        <dbReference type="ARBA" id="ARBA00022723"/>
    </source>
</evidence>
<evidence type="ECO:0000313" key="10">
    <source>
        <dbReference type="EMBL" id="MFC0523666.1"/>
    </source>
</evidence>
<name>A0ABV6LMP9_9BACI</name>
<dbReference type="GO" id="GO:0016740">
    <property type="term" value="F:transferase activity"/>
    <property type="evidence" value="ECO:0007669"/>
    <property type="project" value="UniProtKB-KW"/>
</dbReference>
<dbReference type="PANTHER" id="PTHR40029">
    <property type="match status" value="1"/>
</dbReference>
<keyword evidence="2 9" id="KW-0808">Transferase</keyword>
<keyword evidence="11" id="KW-1185">Reference proteome</keyword>
<dbReference type="PANTHER" id="PTHR40029:SF2">
    <property type="entry name" value="HEPTAPRENYLGLYCERYL PHOSPHATE SYNTHASE"/>
    <property type="match status" value="1"/>
</dbReference>
<keyword evidence="4 9" id="KW-0460">Magnesium</keyword>
<dbReference type="NCBIfam" id="NF003197">
    <property type="entry name" value="PRK04169.1-1"/>
    <property type="match status" value="1"/>
</dbReference>
<comment type="similarity">
    <text evidence="9">Belongs to the GGGP/HepGP synthase family. Group I subfamily.</text>
</comment>
<evidence type="ECO:0000313" key="11">
    <source>
        <dbReference type="Proteomes" id="UP001589836"/>
    </source>
</evidence>